<name>A0ABT4E1R1_9BACL</name>
<gene>
    <name evidence="2" type="ORF">M5X09_22825</name>
</gene>
<dbReference type="GO" id="GO:0016757">
    <property type="term" value="F:glycosyltransferase activity"/>
    <property type="evidence" value="ECO:0007669"/>
    <property type="project" value="UniProtKB-KW"/>
</dbReference>
<organism evidence="2 3">
    <name type="scientific">Paenibacillus apiarius</name>
    <dbReference type="NCBI Taxonomy" id="46240"/>
    <lineage>
        <taxon>Bacteria</taxon>
        <taxon>Bacillati</taxon>
        <taxon>Bacillota</taxon>
        <taxon>Bacilli</taxon>
        <taxon>Bacillales</taxon>
        <taxon>Paenibacillaceae</taxon>
        <taxon>Paenibacillus</taxon>
    </lineage>
</organism>
<dbReference type="Pfam" id="PF13524">
    <property type="entry name" value="Glyco_trans_1_2"/>
    <property type="match status" value="1"/>
</dbReference>
<sequence>MRTFRIRRSRRLRAGLVHPLERSRRQGRKAGFEGGYQEGYLRGRADYIVNTTQAQVTFRPLHILYVSTGKGYPYSPLDEGIISTFQGMVGQVSLAGPHDPVAATAVQLRPDLVVALDGMEFPVEQVDEIRAHGIRTALWITDDPYYTSAMADIVTHYDYVFTLEANSVPFYQGIGANAHYLPFAAFPGQFRPIKTRSPIRQDLSFIGSAYWNRVRTIEPILPQLMKRNIVISGLWWDRLSEFRKYAHQIQLGRWMDPHETAASYNGTKIVINMHRAHDDESVNQNSANIAAASPNPRTFEICSCGTLQLTDVRDDLARFYTPGEEIETYSSPEELIDKIDYYLKHEQERREIALRALARTLRDHTYANRLNQMLGIIFG</sequence>
<dbReference type="Proteomes" id="UP001207626">
    <property type="component" value="Unassembled WGS sequence"/>
</dbReference>
<dbReference type="EMBL" id="JAMDLW010000038">
    <property type="protein sequence ID" value="MCY9522453.1"/>
    <property type="molecule type" value="Genomic_DNA"/>
</dbReference>
<keyword evidence="3" id="KW-1185">Reference proteome</keyword>
<reference evidence="2 3" key="1">
    <citation type="submission" date="2022-05" db="EMBL/GenBank/DDBJ databases">
        <title>Genome Sequencing of Bee-Associated Microbes.</title>
        <authorList>
            <person name="Dunlap C."/>
        </authorList>
    </citation>
    <scope>NUCLEOTIDE SEQUENCE [LARGE SCALE GENOMIC DNA]</scope>
    <source>
        <strain evidence="2 3">NRRL NRS-1438</strain>
    </source>
</reference>
<dbReference type="InterPro" id="IPR055259">
    <property type="entry name" value="YkvP/CgeB_Glyco_trans-like"/>
</dbReference>
<evidence type="ECO:0000259" key="1">
    <source>
        <dbReference type="Pfam" id="PF13524"/>
    </source>
</evidence>
<evidence type="ECO:0000313" key="2">
    <source>
        <dbReference type="EMBL" id="MCY9522453.1"/>
    </source>
</evidence>
<keyword evidence="2" id="KW-0808">Transferase</keyword>
<keyword evidence="2" id="KW-0328">Glycosyltransferase</keyword>
<dbReference type="RefSeq" id="WP_087436033.1">
    <property type="nucleotide sequence ID" value="NZ_JAMDLV010000047.1"/>
</dbReference>
<protein>
    <submittedName>
        <fullName evidence="2">Glycosyltransferase</fullName>
        <ecNumber evidence="2">2.4.-.-</ecNumber>
    </submittedName>
</protein>
<dbReference type="EC" id="2.4.-.-" evidence="2"/>
<feature type="domain" description="Spore protein YkvP/CgeB glycosyl transferase-like" evidence="1">
    <location>
        <begin position="216"/>
        <end position="374"/>
    </location>
</feature>
<accession>A0ABT4E1R1</accession>
<evidence type="ECO:0000313" key="3">
    <source>
        <dbReference type="Proteomes" id="UP001207626"/>
    </source>
</evidence>
<proteinExistence type="predicted"/>
<comment type="caution">
    <text evidence="2">The sequence shown here is derived from an EMBL/GenBank/DDBJ whole genome shotgun (WGS) entry which is preliminary data.</text>
</comment>